<dbReference type="InterPro" id="IPR050625">
    <property type="entry name" value="ParA/MinD_ATPase"/>
</dbReference>
<dbReference type="GO" id="GO:0005829">
    <property type="term" value="C:cytosol"/>
    <property type="evidence" value="ECO:0007669"/>
    <property type="project" value="TreeGrafter"/>
</dbReference>
<evidence type="ECO:0000313" key="2">
    <source>
        <dbReference type="Proteomes" id="UP000732377"/>
    </source>
</evidence>
<dbReference type="EMBL" id="PIUK01000038">
    <property type="protein sequence ID" value="MBY6275753.1"/>
    <property type="molecule type" value="Genomic_DNA"/>
</dbReference>
<dbReference type="PANTHER" id="PTHR43384">
    <property type="entry name" value="SEPTUM SITE-DETERMINING PROTEIN MIND HOMOLOG, CHLOROPLASTIC-RELATED"/>
    <property type="match status" value="1"/>
</dbReference>
<protein>
    <submittedName>
        <fullName evidence="1">Uncharacterized protein</fullName>
    </submittedName>
</protein>
<dbReference type="GO" id="GO:0009898">
    <property type="term" value="C:cytoplasmic side of plasma membrane"/>
    <property type="evidence" value="ECO:0007669"/>
    <property type="project" value="TreeGrafter"/>
</dbReference>
<name>A0A953LG05_SYMTR</name>
<reference evidence="1" key="1">
    <citation type="submission" date="2017-11" db="EMBL/GenBank/DDBJ databases">
        <title>Three new genomes from thermophilic consortium.</title>
        <authorList>
            <person name="Quaggio R."/>
            <person name="Amgarten D."/>
            <person name="Setubal J.C."/>
        </authorList>
    </citation>
    <scope>NUCLEOTIDE SEQUENCE</scope>
    <source>
        <strain evidence="1">ZCTH01-B2</strain>
    </source>
</reference>
<dbReference type="AlphaFoldDB" id="A0A953LG05"/>
<sequence>MTLRVALCGLPPAAARRLEGWLAAHPALQLSVAFSAPDVDSLLDRLSESPAHAVVLDAGLGLEGLSCAQELAAAGYAVLCLAGGPASAPLRRRAADLGLTLCPDADPARAATLLRRLLGLGAGSAQIGHVIAFHSPRGGAGTTSLLLHAARSLHGRGQTVAVVEVSGGGGAAPLLGLRPGGGWEELVGLPPEELLSDPCGPERVAAALRAVEPGLHLLPSAGPAVMDELHPDLVEAVLRLLGPCGCTFALVDTPAEMTLTAAAAIAASDAVCLIGLPDAVSAYRFVQVESLLAGLQVPPERVHPVLNRWREPAPPSVEEALAFLPYRPAVRVPEESRPAVDPSGRFCGFRPGGGAARALERLVDALVQEVAGT</sequence>
<evidence type="ECO:0000313" key="1">
    <source>
        <dbReference type="EMBL" id="MBY6275753.1"/>
    </source>
</evidence>
<accession>A0A953LG05</accession>
<dbReference type="GO" id="GO:0005524">
    <property type="term" value="F:ATP binding"/>
    <property type="evidence" value="ECO:0007669"/>
    <property type="project" value="TreeGrafter"/>
</dbReference>
<proteinExistence type="predicted"/>
<gene>
    <name evidence="1" type="ORF">CWE10_05940</name>
</gene>
<dbReference type="RefSeq" id="WP_273378646.1">
    <property type="nucleotide sequence ID" value="NZ_PIUK01000038.1"/>
</dbReference>
<dbReference type="InterPro" id="IPR027417">
    <property type="entry name" value="P-loop_NTPase"/>
</dbReference>
<dbReference type="GO" id="GO:0051782">
    <property type="term" value="P:negative regulation of cell division"/>
    <property type="evidence" value="ECO:0007669"/>
    <property type="project" value="TreeGrafter"/>
</dbReference>
<dbReference type="SUPFAM" id="SSF52540">
    <property type="entry name" value="P-loop containing nucleoside triphosphate hydrolases"/>
    <property type="match status" value="1"/>
</dbReference>
<dbReference type="GO" id="GO:0016887">
    <property type="term" value="F:ATP hydrolysis activity"/>
    <property type="evidence" value="ECO:0007669"/>
    <property type="project" value="TreeGrafter"/>
</dbReference>
<comment type="caution">
    <text evidence="1">The sequence shown here is derived from an EMBL/GenBank/DDBJ whole genome shotgun (WGS) entry which is preliminary data.</text>
</comment>
<dbReference type="Gene3D" id="3.40.50.300">
    <property type="entry name" value="P-loop containing nucleotide triphosphate hydrolases"/>
    <property type="match status" value="1"/>
</dbReference>
<organism evidence="1 2">
    <name type="scientific">Symbiobacterium thermophilum</name>
    <dbReference type="NCBI Taxonomy" id="2734"/>
    <lineage>
        <taxon>Bacteria</taxon>
        <taxon>Bacillati</taxon>
        <taxon>Bacillota</taxon>
        <taxon>Clostridia</taxon>
        <taxon>Eubacteriales</taxon>
        <taxon>Symbiobacteriaceae</taxon>
        <taxon>Symbiobacterium</taxon>
    </lineage>
</organism>
<dbReference type="Proteomes" id="UP000732377">
    <property type="component" value="Unassembled WGS sequence"/>
</dbReference>
<dbReference type="PANTHER" id="PTHR43384:SF13">
    <property type="entry name" value="SLR0110 PROTEIN"/>
    <property type="match status" value="1"/>
</dbReference>